<dbReference type="OrthoDB" id="6431883at2759"/>
<dbReference type="EMBL" id="OU898279">
    <property type="protein sequence ID" value="CAG9833133.1"/>
    <property type="molecule type" value="Genomic_DNA"/>
</dbReference>
<gene>
    <name evidence="1" type="ORF">DIABBA_LOCUS6553</name>
</gene>
<dbReference type="PANTHER" id="PTHR45913">
    <property type="entry name" value="EPM2A-INTERACTING PROTEIN 1"/>
    <property type="match status" value="1"/>
</dbReference>
<evidence type="ECO:0000313" key="2">
    <source>
        <dbReference type="Proteomes" id="UP001153709"/>
    </source>
</evidence>
<reference evidence="1" key="1">
    <citation type="submission" date="2022-01" db="EMBL/GenBank/DDBJ databases">
        <authorList>
            <person name="King R."/>
        </authorList>
    </citation>
    <scope>NUCLEOTIDE SEQUENCE</scope>
</reference>
<accession>A0A9N9SW41</accession>
<sequence length="116" mass="13434">MLVVAFLKDILKYLNALNTESQGNEKLVCDLKQSMSAFRRELNIFEKDIAQQEFINFSTILEYNKTKEYSEEDIAVFVKFLCDLRNGFPSRFQDFAQVSKLSLFLKSPFEVDAAAE</sequence>
<evidence type="ECO:0000313" key="1">
    <source>
        <dbReference type="EMBL" id="CAG9833133.1"/>
    </source>
</evidence>
<dbReference type="PANTHER" id="PTHR45913:SF21">
    <property type="entry name" value="DUF4371 DOMAIN-CONTAINING PROTEIN"/>
    <property type="match status" value="1"/>
</dbReference>
<proteinExistence type="predicted"/>
<keyword evidence="2" id="KW-1185">Reference proteome</keyword>
<name>A0A9N9SW41_DIABA</name>
<organism evidence="1 2">
    <name type="scientific">Diabrotica balteata</name>
    <name type="common">Banded cucumber beetle</name>
    <dbReference type="NCBI Taxonomy" id="107213"/>
    <lineage>
        <taxon>Eukaryota</taxon>
        <taxon>Metazoa</taxon>
        <taxon>Ecdysozoa</taxon>
        <taxon>Arthropoda</taxon>
        <taxon>Hexapoda</taxon>
        <taxon>Insecta</taxon>
        <taxon>Pterygota</taxon>
        <taxon>Neoptera</taxon>
        <taxon>Endopterygota</taxon>
        <taxon>Coleoptera</taxon>
        <taxon>Polyphaga</taxon>
        <taxon>Cucujiformia</taxon>
        <taxon>Chrysomeloidea</taxon>
        <taxon>Chrysomelidae</taxon>
        <taxon>Galerucinae</taxon>
        <taxon>Diabroticina</taxon>
        <taxon>Diabroticites</taxon>
        <taxon>Diabrotica</taxon>
    </lineage>
</organism>
<dbReference type="AlphaFoldDB" id="A0A9N9SW41"/>
<dbReference type="Proteomes" id="UP001153709">
    <property type="component" value="Chromosome 4"/>
</dbReference>
<protein>
    <submittedName>
        <fullName evidence="1">Uncharacterized protein</fullName>
    </submittedName>
</protein>